<dbReference type="AlphaFoldDB" id="A0AAD5P137"/>
<keyword evidence="2" id="KW-1185">Reference proteome</keyword>
<gene>
    <name evidence="1" type="ORF">LWI28_018868</name>
</gene>
<organism evidence="1 2">
    <name type="scientific">Acer negundo</name>
    <name type="common">Box elder</name>
    <dbReference type="NCBI Taxonomy" id="4023"/>
    <lineage>
        <taxon>Eukaryota</taxon>
        <taxon>Viridiplantae</taxon>
        <taxon>Streptophyta</taxon>
        <taxon>Embryophyta</taxon>
        <taxon>Tracheophyta</taxon>
        <taxon>Spermatophyta</taxon>
        <taxon>Magnoliopsida</taxon>
        <taxon>eudicotyledons</taxon>
        <taxon>Gunneridae</taxon>
        <taxon>Pentapetalae</taxon>
        <taxon>rosids</taxon>
        <taxon>malvids</taxon>
        <taxon>Sapindales</taxon>
        <taxon>Sapindaceae</taxon>
        <taxon>Hippocastanoideae</taxon>
        <taxon>Acereae</taxon>
        <taxon>Acer</taxon>
    </lineage>
</organism>
<dbReference type="EMBL" id="JAJSOW010000003">
    <property type="protein sequence ID" value="KAI9195865.1"/>
    <property type="molecule type" value="Genomic_DNA"/>
</dbReference>
<protein>
    <submittedName>
        <fullName evidence="1">Uncharacterized protein</fullName>
    </submittedName>
</protein>
<dbReference type="Proteomes" id="UP001064489">
    <property type="component" value="Chromosome 1"/>
</dbReference>
<evidence type="ECO:0000313" key="2">
    <source>
        <dbReference type="Proteomes" id="UP001064489"/>
    </source>
</evidence>
<accession>A0AAD5P137</accession>
<name>A0AAD5P137_ACENE</name>
<proteinExistence type="predicted"/>
<sequence>MKTRAKISIPGKNQLHLKICVVGKEPLTSCTDELGVVGDLTEFPGRKLDVGGEFLAGCSGELIDGGEFLAGCAGELIEGSCALSESEGFEISGLVVLPPSGFEISGPVMLRRGGKEGGAVASIVHKYII</sequence>
<evidence type="ECO:0000313" key="1">
    <source>
        <dbReference type="EMBL" id="KAI9195865.1"/>
    </source>
</evidence>
<comment type="caution">
    <text evidence="1">The sequence shown here is derived from an EMBL/GenBank/DDBJ whole genome shotgun (WGS) entry which is preliminary data.</text>
</comment>
<reference evidence="1" key="1">
    <citation type="journal article" date="2022" name="Plant J.">
        <title>Strategies of tolerance reflected in two North American maple genomes.</title>
        <authorList>
            <person name="McEvoy S.L."/>
            <person name="Sezen U.U."/>
            <person name="Trouern-Trend A."/>
            <person name="McMahon S.M."/>
            <person name="Schaberg P.G."/>
            <person name="Yang J."/>
            <person name="Wegrzyn J.L."/>
            <person name="Swenson N.G."/>
        </authorList>
    </citation>
    <scope>NUCLEOTIDE SEQUENCE</scope>
    <source>
        <strain evidence="1">91603</strain>
    </source>
</reference>
<reference evidence="1" key="2">
    <citation type="submission" date="2023-02" db="EMBL/GenBank/DDBJ databases">
        <authorList>
            <person name="Swenson N.G."/>
            <person name="Wegrzyn J.L."/>
            <person name="Mcevoy S.L."/>
        </authorList>
    </citation>
    <scope>NUCLEOTIDE SEQUENCE</scope>
    <source>
        <strain evidence="1">91603</strain>
        <tissue evidence="1">Leaf</tissue>
    </source>
</reference>